<name>E1ZYR0_CAMFO</name>
<feature type="compositionally biased region" description="Basic and acidic residues" evidence="1">
    <location>
        <begin position="295"/>
        <end position="310"/>
    </location>
</feature>
<feature type="region of interest" description="Disordered" evidence="1">
    <location>
        <begin position="876"/>
        <end position="898"/>
    </location>
</feature>
<feature type="compositionally biased region" description="Basic residues" evidence="1">
    <location>
        <begin position="847"/>
        <end position="857"/>
    </location>
</feature>
<evidence type="ECO:0000313" key="3">
    <source>
        <dbReference type="EMBL" id="EFN73600.1"/>
    </source>
</evidence>
<evidence type="ECO:0000313" key="4">
    <source>
        <dbReference type="Proteomes" id="UP000000311"/>
    </source>
</evidence>
<feature type="region of interest" description="Disordered" evidence="1">
    <location>
        <begin position="267"/>
        <end position="330"/>
    </location>
</feature>
<evidence type="ECO:0000256" key="1">
    <source>
        <dbReference type="SAM" id="MobiDB-lite"/>
    </source>
</evidence>
<sequence length="1486" mass="168743">MMKISVILSFLLCWSFVSSNLHHEKSNDKGVGESNYINDGSDLTLAGKEYSDEASSGKDWGGDLNFLNHKDLDNTDKIHQADNKFLLDKLIDQESNFSKTLIPKNKLSDNSLFDNINDISEIKESASIDEKIEKNNDRVKRDLRAPTSELLWANSNTGGISEHLLKLNDGNKVLKSEKATVAEALNGPAAISKILARAKAKAAKAAKYKNLYDNDDFSTWLLSESPFDTNIFKYPFRSLHNTKIIDKNHENNHLEIENADNQYEFSISRSKSRSTNHDHREIKHTQSDSTVDIADIDRSTKLLHKSEHQKHPSSKLRSTSDEKHGHDTNEMLHKLTVSRHTHELSSYEDEEDTGLQHTSSHVYAPHMDFRITKDQEAGNNIPKRKHAKWTRTNYPRAQASHASHSAESYEFETSDEEEGYRKKFIFKTLFEPGEEVEKIYIKPWEANKFLEKININEEDETNYDKFAESLFQYDSSIDSYNEKDIRNRNKQNLNEIQRSMVHSTTEAPFSAETKEGIENKQSGNILITKIFTGMSTQKPVNIKHYYSRDQSSTANNATSFSSSLSDDWKGNKRINNVLALPSINDGSKTENEYSLLGRTHSTIDNDVTSTEIKMDFSGTKSHPIGSSLVHSSLSHSKTHLGNQKVHHSINGYESSTVSSKTKHLDPKTLMGSQNKNHNLKVNQEITTTATSIPSKTIPSINKHHYKAVSSDKQISNEEVSDEQNYIKTRKKYMDLNGKDMDYGTSIEIVDIDDCNAKLLIPKFPVHKHEKAHTLYDINYDFDSQEIDDDGKIESAEDLKRIDYDNLEQEKKFTDNVKISKESQMITSNKHLSYDRHNQYEKSDKHNQHNYHSHNKQNCHKDNNKYNLHRTYNQYKHRNQDNNHSLNQQTNNMKSSTASDATEFDWNRYTYFIQEQKQGNNESNASLESSIIKEDSMASSDSNISGYIDRTSKYDSEKLTGTSSNFHAKSKAQNKNHTDILKNKHMGILNKNKSGQKIISNKFKDTEQNKLSQMTSSSNSYTETEIKNNNIKKTLDAALKTISFNDIKNVDPNSLFNLLINPPSKLTENKNIFQKDVIIKNLSETLSDLFSKTQSESANSKIIKDDYENSATVNTIIKTKSSNYPNQQEDLYKTRSFSSNVPDSQHNIKSISSGNSYVTIPTTNEIIVENGKVKKDGEIIFNLSTLGGIKMYNKINKEHLNNWPSDTFAKEHTDKDKFNDSKITEKVAIHSEIAAEATTNNIETKQHDIHLKDRSKLEDSWNAETKIQNALSDASADMIALKQIKNKSEGKSILDNKLATLSSNIAHAKTQVIDKEKYGIMDTSDSFINAEEAQHSLTSAMSSASASISNNMNINLDTKYDQINNKMSTTSLITSVSKDNKGRKKHLSSARTSLHLSDKINGCDKDIETREFISQVSNLYKVLDKKQDSEILVMKRNSKGPVQTASLKNSVPPLIAYRLIPREVYEKICTILTNKQIFCTDCPLSNS</sequence>
<accession>E1ZYR0</accession>
<feature type="region of interest" description="Disordered" evidence="1">
    <location>
        <begin position="652"/>
        <end position="674"/>
    </location>
</feature>
<evidence type="ECO:0000256" key="2">
    <source>
        <dbReference type="SAM" id="SignalP"/>
    </source>
</evidence>
<dbReference type="OMA" id="NECERTE"/>
<reference evidence="3 4" key="1">
    <citation type="journal article" date="2010" name="Science">
        <title>Genomic comparison of the ants Camponotus floridanus and Harpegnathos saltator.</title>
        <authorList>
            <person name="Bonasio R."/>
            <person name="Zhang G."/>
            <person name="Ye C."/>
            <person name="Mutti N.S."/>
            <person name="Fang X."/>
            <person name="Qin N."/>
            <person name="Donahue G."/>
            <person name="Yang P."/>
            <person name="Li Q."/>
            <person name="Li C."/>
            <person name="Zhang P."/>
            <person name="Huang Z."/>
            <person name="Berger S.L."/>
            <person name="Reinberg D."/>
            <person name="Wang J."/>
            <person name="Liebig J."/>
        </authorList>
    </citation>
    <scope>NUCLEOTIDE SEQUENCE [LARGE SCALE GENOMIC DNA]</scope>
    <source>
        <strain evidence="4">C129</strain>
    </source>
</reference>
<feature type="region of interest" description="Disordered" evidence="1">
    <location>
        <begin position="844"/>
        <end position="863"/>
    </location>
</feature>
<organism evidence="4">
    <name type="scientific">Camponotus floridanus</name>
    <name type="common">Florida carpenter ant</name>
    <dbReference type="NCBI Taxonomy" id="104421"/>
    <lineage>
        <taxon>Eukaryota</taxon>
        <taxon>Metazoa</taxon>
        <taxon>Ecdysozoa</taxon>
        <taxon>Arthropoda</taxon>
        <taxon>Hexapoda</taxon>
        <taxon>Insecta</taxon>
        <taxon>Pterygota</taxon>
        <taxon>Neoptera</taxon>
        <taxon>Endopterygota</taxon>
        <taxon>Hymenoptera</taxon>
        <taxon>Apocrita</taxon>
        <taxon>Aculeata</taxon>
        <taxon>Formicoidea</taxon>
        <taxon>Formicidae</taxon>
        <taxon>Formicinae</taxon>
        <taxon>Camponotus</taxon>
    </lineage>
</organism>
<dbReference type="OrthoDB" id="10575481at2759"/>
<keyword evidence="2" id="KW-0732">Signal</keyword>
<dbReference type="EMBL" id="GL435242">
    <property type="protein sequence ID" value="EFN73600.1"/>
    <property type="molecule type" value="Genomic_DNA"/>
</dbReference>
<feature type="compositionally biased region" description="Basic and acidic residues" evidence="1">
    <location>
        <begin position="275"/>
        <end position="286"/>
    </location>
</feature>
<gene>
    <name evidence="3" type="ORF">EAG_08397</name>
</gene>
<feature type="signal peptide" evidence="2">
    <location>
        <begin position="1"/>
        <end position="19"/>
    </location>
</feature>
<feature type="compositionally biased region" description="Basic and acidic residues" evidence="1">
    <location>
        <begin position="318"/>
        <end position="330"/>
    </location>
</feature>
<dbReference type="STRING" id="104421.E1ZYR0"/>
<keyword evidence="4" id="KW-1185">Reference proteome</keyword>
<proteinExistence type="predicted"/>
<feature type="compositionally biased region" description="Polar residues" evidence="1">
    <location>
        <begin position="881"/>
        <end position="898"/>
    </location>
</feature>
<dbReference type="Proteomes" id="UP000000311">
    <property type="component" value="Unassembled WGS sequence"/>
</dbReference>
<feature type="chain" id="PRO_5003156419" evidence="2">
    <location>
        <begin position="20"/>
        <end position="1486"/>
    </location>
</feature>
<dbReference type="InParanoid" id="E1ZYR0"/>
<protein>
    <submittedName>
        <fullName evidence="3">Uncharacterized protein</fullName>
    </submittedName>
</protein>